<dbReference type="SUPFAM" id="SSF52172">
    <property type="entry name" value="CheY-like"/>
    <property type="match status" value="1"/>
</dbReference>
<evidence type="ECO:0000313" key="9">
    <source>
        <dbReference type="Proteomes" id="UP000265962"/>
    </source>
</evidence>
<keyword evidence="9" id="KW-1185">Reference proteome</keyword>
<dbReference type="CDD" id="cd17535">
    <property type="entry name" value="REC_NarL-like"/>
    <property type="match status" value="1"/>
</dbReference>
<dbReference type="PANTHER" id="PTHR43214:SF24">
    <property type="entry name" value="TRANSCRIPTIONAL REGULATORY PROTEIN NARL-RELATED"/>
    <property type="match status" value="1"/>
</dbReference>
<protein>
    <submittedName>
        <fullName evidence="8">CheY-like superfamily</fullName>
    </submittedName>
</protein>
<dbReference type="InterPro" id="IPR000792">
    <property type="entry name" value="Tscrpt_reg_LuxR_C"/>
</dbReference>
<keyword evidence="2" id="KW-0805">Transcription regulation</keyword>
<dbReference type="SMART" id="SM00421">
    <property type="entry name" value="HTH_LUXR"/>
    <property type="match status" value="1"/>
</dbReference>
<name>A0A375I5D7_9ACTN</name>
<dbReference type="InterPro" id="IPR058245">
    <property type="entry name" value="NreC/VraR/RcsB-like_REC"/>
</dbReference>
<dbReference type="GO" id="GO:0006355">
    <property type="term" value="P:regulation of DNA-templated transcription"/>
    <property type="evidence" value="ECO:0007669"/>
    <property type="project" value="InterPro"/>
</dbReference>
<dbReference type="InterPro" id="IPR039420">
    <property type="entry name" value="WalR-like"/>
</dbReference>
<accession>A0A375I5D7</accession>
<evidence type="ECO:0000256" key="1">
    <source>
        <dbReference type="ARBA" id="ARBA00022553"/>
    </source>
</evidence>
<dbReference type="Pfam" id="PF00196">
    <property type="entry name" value="GerE"/>
    <property type="match status" value="1"/>
</dbReference>
<dbReference type="CDD" id="cd06170">
    <property type="entry name" value="LuxR_C_like"/>
    <property type="match status" value="1"/>
</dbReference>
<dbReference type="AlphaFoldDB" id="A0A375I5D7"/>
<dbReference type="GO" id="GO:0003677">
    <property type="term" value="F:DNA binding"/>
    <property type="evidence" value="ECO:0007669"/>
    <property type="project" value="UniProtKB-KW"/>
</dbReference>
<dbReference type="InterPro" id="IPR011006">
    <property type="entry name" value="CheY-like_superfamily"/>
</dbReference>
<dbReference type="PROSITE" id="PS50043">
    <property type="entry name" value="HTH_LUXR_2"/>
    <property type="match status" value="1"/>
</dbReference>
<dbReference type="RefSeq" id="WP_119715752.1">
    <property type="nucleotide sequence ID" value="NZ_OMOH01000005.1"/>
</dbReference>
<gene>
    <name evidence="8" type="ORF">PROPJV5_1584</name>
</gene>
<dbReference type="PRINTS" id="PR00038">
    <property type="entry name" value="HTHLUXR"/>
</dbReference>
<dbReference type="Gene3D" id="3.40.50.2300">
    <property type="match status" value="1"/>
</dbReference>
<dbReference type="SMART" id="SM00448">
    <property type="entry name" value="REC"/>
    <property type="match status" value="1"/>
</dbReference>
<dbReference type="PROSITE" id="PS50110">
    <property type="entry name" value="RESPONSE_REGULATORY"/>
    <property type="match status" value="1"/>
</dbReference>
<evidence type="ECO:0000259" key="6">
    <source>
        <dbReference type="PROSITE" id="PS50043"/>
    </source>
</evidence>
<dbReference type="GO" id="GO:0000160">
    <property type="term" value="P:phosphorelay signal transduction system"/>
    <property type="evidence" value="ECO:0007669"/>
    <property type="project" value="InterPro"/>
</dbReference>
<evidence type="ECO:0000313" key="8">
    <source>
        <dbReference type="EMBL" id="SPF68602.1"/>
    </source>
</evidence>
<feature type="domain" description="Response regulatory" evidence="7">
    <location>
        <begin position="3"/>
        <end position="121"/>
    </location>
</feature>
<dbReference type="Proteomes" id="UP000265962">
    <property type="component" value="Unassembled WGS sequence"/>
</dbReference>
<evidence type="ECO:0000259" key="7">
    <source>
        <dbReference type="PROSITE" id="PS50110"/>
    </source>
</evidence>
<keyword evidence="4" id="KW-0804">Transcription</keyword>
<sequence length="216" mass="23776">MIRVLVVDDQALVRRSLASLIGDEPDIDVVAEASDGEQAVALARSSRPDVVLMDLRMPEVDGLEATRRILAEPALERTRVCVLTMFELDEYVFGALRAGASGFLLKDAEPEVVADAVRRLARGEQILAPSVLRRVIEQSLTAQHPVRELPQITAREREVLGLIGQGLNNAEIERELFISRSTLKTHIAHLLTKLDARDRPQLVIIAHEAGCVPGRT</sequence>
<proteinExistence type="predicted"/>
<evidence type="ECO:0000256" key="5">
    <source>
        <dbReference type="PROSITE-ProRule" id="PRU00169"/>
    </source>
</evidence>
<dbReference type="InterPro" id="IPR016032">
    <property type="entry name" value="Sig_transdc_resp-reg_C-effctor"/>
</dbReference>
<dbReference type="SUPFAM" id="SSF46894">
    <property type="entry name" value="C-terminal effector domain of the bipartite response regulators"/>
    <property type="match status" value="1"/>
</dbReference>
<dbReference type="EMBL" id="OMOH01000005">
    <property type="protein sequence ID" value="SPF68602.1"/>
    <property type="molecule type" value="Genomic_DNA"/>
</dbReference>
<organism evidence="8 9">
    <name type="scientific">Propionibacterium ruminifibrarum</name>
    <dbReference type="NCBI Taxonomy" id="1962131"/>
    <lineage>
        <taxon>Bacteria</taxon>
        <taxon>Bacillati</taxon>
        <taxon>Actinomycetota</taxon>
        <taxon>Actinomycetes</taxon>
        <taxon>Propionibacteriales</taxon>
        <taxon>Propionibacteriaceae</taxon>
        <taxon>Propionibacterium</taxon>
    </lineage>
</organism>
<evidence type="ECO:0000256" key="4">
    <source>
        <dbReference type="ARBA" id="ARBA00023163"/>
    </source>
</evidence>
<evidence type="ECO:0000256" key="3">
    <source>
        <dbReference type="ARBA" id="ARBA00023125"/>
    </source>
</evidence>
<dbReference type="PANTHER" id="PTHR43214">
    <property type="entry name" value="TWO-COMPONENT RESPONSE REGULATOR"/>
    <property type="match status" value="1"/>
</dbReference>
<dbReference type="OrthoDB" id="9808843at2"/>
<reference evidence="9" key="1">
    <citation type="submission" date="2018-02" db="EMBL/GenBank/DDBJ databases">
        <authorList>
            <person name="Hornung B."/>
        </authorList>
    </citation>
    <scope>NUCLEOTIDE SEQUENCE [LARGE SCALE GENOMIC DNA]</scope>
</reference>
<dbReference type="InterPro" id="IPR001789">
    <property type="entry name" value="Sig_transdc_resp-reg_receiver"/>
</dbReference>
<evidence type="ECO:0000256" key="2">
    <source>
        <dbReference type="ARBA" id="ARBA00023015"/>
    </source>
</evidence>
<keyword evidence="1 5" id="KW-0597">Phosphoprotein</keyword>
<feature type="domain" description="HTH luxR-type" evidence="6">
    <location>
        <begin position="145"/>
        <end position="210"/>
    </location>
</feature>
<feature type="modified residue" description="4-aspartylphosphate" evidence="5">
    <location>
        <position position="54"/>
    </location>
</feature>
<keyword evidence="3" id="KW-0238">DNA-binding</keyword>
<dbReference type="Pfam" id="PF00072">
    <property type="entry name" value="Response_reg"/>
    <property type="match status" value="1"/>
</dbReference>